<accession>A0A136Q8D6</accession>
<dbReference type="EMBL" id="LSZW01000019">
    <property type="protein sequence ID" value="KXK66941.1"/>
    <property type="molecule type" value="Genomic_DNA"/>
</dbReference>
<evidence type="ECO:0000313" key="2">
    <source>
        <dbReference type="Proteomes" id="UP000070366"/>
    </source>
</evidence>
<dbReference type="AlphaFoldDB" id="A0A136Q8D6"/>
<sequence length="102" mass="11460">MISRRMKAVKIVERDISDSVFGKDSRPREVKTVQMAICTLTGAEVQYLNINAQGSSHVGLTLDRTLKHGQEVHDGDDVYRITYPNNDARLSQIFLERVIADG</sequence>
<reference evidence="1 2" key="1">
    <citation type="submission" date="2016-02" db="EMBL/GenBank/DDBJ databases">
        <authorList>
            <person name="Wen L."/>
            <person name="He K."/>
            <person name="Yang H."/>
        </authorList>
    </citation>
    <scope>NUCLEOTIDE SEQUENCE [LARGE SCALE GENOMIC DNA]</scope>
    <source>
        <strain evidence="1 2">DSM 22607</strain>
    </source>
</reference>
<dbReference type="KEGG" id="cmiu:B1H56_12780"/>
<dbReference type="RefSeq" id="WP_066523678.1">
    <property type="nucleotide sequence ID" value="NZ_CABMOF010000027.1"/>
</dbReference>
<name>A0A136Q8D6_9FIRM</name>
<protein>
    <recommendedName>
        <fullName evidence="3">Phage head-tail adaptor</fullName>
    </recommendedName>
</protein>
<evidence type="ECO:0008006" key="3">
    <source>
        <dbReference type="Google" id="ProtNLM"/>
    </source>
</evidence>
<dbReference type="STRING" id="626937.HMPREF3293_00197"/>
<dbReference type="KEGG" id="cmiu:B1H56_12965"/>
<organism evidence="1 2">
    <name type="scientific">Christensenella minuta</name>
    <dbReference type="NCBI Taxonomy" id="626937"/>
    <lineage>
        <taxon>Bacteria</taxon>
        <taxon>Bacillati</taxon>
        <taxon>Bacillota</taxon>
        <taxon>Clostridia</taxon>
        <taxon>Christensenellales</taxon>
        <taxon>Christensenellaceae</taxon>
        <taxon>Christensenella</taxon>
    </lineage>
</organism>
<gene>
    <name evidence="1" type="ORF">HMPREF3293_00197</name>
</gene>
<dbReference type="Proteomes" id="UP000070366">
    <property type="component" value="Unassembled WGS sequence"/>
</dbReference>
<comment type="caution">
    <text evidence="1">The sequence shown here is derived from an EMBL/GenBank/DDBJ whole genome shotgun (WGS) entry which is preliminary data.</text>
</comment>
<proteinExistence type="predicted"/>
<keyword evidence="2" id="KW-1185">Reference proteome</keyword>
<evidence type="ECO:0000313" key="1">
    <source>
        <dbReference type="EMBL" id="KXK66941.1"/>
    </source>
</evidence>